<dbReference type="EMBL" id="BMFW01000006">
    <property type="protein sequence ID" value="GGH94980.1"/>
    <property type="molecule type" value="Genomic_DNA"/>
</dbReference>
<gene>
    <name evidence="1" type="ORF">GCM10007170_19450</name>
</gene>
<evidence type="ECO:0000313" key="1">
    <source>
        <dbReference type="EMBL" id="GGH94980.1"/>
    </source>
</evidence>
<name>A0ABQ2ARX5_9MICC</name>
<comment type="caution">
    <text evidence="1">The sequence shown here is derived from an EMBL/GenBank/DDBJ whole genome shotgun (WGS) entry which is preliminary data.</text>
</comment>
<evidence type="ECO:0000313" key="2">
    <source>
        <dbReference type="Proteomes" id="UP000643279"/>
    </source>
</evidence>
<reference evidence="2" key="1">
    <citation type="journal article" date="2019" name="Int. J. Syst. Evol. Microbiol.">
        <title>The Global Catalogue of Microorganisms (GCM) 10K type strain sequencing project: providing services to taxonomists for standard genome sequencing and annotation.</title>
        <authorList>
            <consortium name="The Broad Institute Genomics Platform"/>
            <consortium name="The Broad Institute Genome Sequencing Center for Infectious Disease"/>
            <person name="Wu L."/>
            <person name="Ma J."/>
        </authorList>
    </citation>
    <scope>NUCLEOTIDE SEQUENCE [LARGE SCALE GENOMIC DNA]</scope>
    <source>
        <strain evidence="2">CGMCC 1.12778</strain>
    </source>
</reference>
<accession>A0ABQ2ARX5</accession>
<sequence>MRVSARFSQESPSSANHGAWWRAAHLLKVWQTAVTAGADYAGRCGPSAASTSQKEFITSGTKL</sequence>
<proteinExistence type="predicted"/>
<dbReference type="Proteomes" id="UP000643279">
    <property type="component" value="Unassembled WGS sequence"/>
</dbReference>
<keyword evidence="2" id="KW-1185">Reference proteome</keyword>
<protein>
    <submittedName>
        <fullName evidence="1">Uncharacterized protein</fullName>
    </submittedName>
</protein>
<organism evidence="1 2">
    <name type="scientific">Arthrobacter liuii</name>
    <dbReference type="NCBI Taxonomy" id="1476996"/>
    <lineage>
        <taxon>Bacteria</taxon>
        <taxon>Bacillati</taxon>
        <taxon>Actinomycetota</taxon>
        <taxon>Actinomycetes</taxon>
        <taxon>Micrococcales</taxon>
        <taxon>Micrococcaceae</taxon>
        <taxon>Arthrobacter</taxon>
    </lineage>
</organism>